<sequence length="176" mass="20202">MNIDIKLEKKQLECQDGINHAWIHIKIPHTSELKNFKLMPVAPKGIEFLPILNGLLENSQHEICIQKAKQNLDLFYEFVTASSALGQQTIHFHYSFLEHGHFFEDTVSVLLAIVPEEESDQIQVDRSVTNQVLEFIQEQENAKQFVQPPKIIKVDAGKCSPLEKKYRIDGCGGYWL</sequence>
<dbReference type="RefSeq" id="WP_253065576.1">
    <property type="nucleotide sequence ID" value="NZ_JAMXWM010000049.1"/>
</dbReference>
<evidence type="ECO:0000313" key="2">
    <source>
        <dbReference type="Proteomes" id="UP001597399"/>
    </source>
</evidence>
<evidence type="ECO:0000313" key="1">
    <source>
        <dbReference type="EMBL" id="MFD2695704.1"/>
    </source>
</evidence>
<organism evidence="1 2">
    <name type="scientific">Sporolactobacillus shoreicorticis</name>
    <dbReference type="NCBI Taxonomy" id="1923877"/>
    <lineage>
        <taxon>Bacteria</taxon>
        <taxon>Bacillati</taxon>
        <taxon>Bacillota</taxon>
        <taxon>Bacilli</taxon>
        <taxon>Bacillales</taxon>
        <taxon>Sporolactobacillaceae</taxon>
        <taxon>Sporolactobacillus</taxon>
    </lineage>
</organism>
<dbReference type="Proteomes" id="UP001597399">
    <property type="component" value="Unassembled WGS sequence"/>
</dbReference>
<reference evidence="2" key="1">
    <citation type="journal article" date="2019" name="Int. J. Syst. Evol. Microbiol.">
        <title>The Global Catalogue of Microorganisms (GCM) 10K type strain sequencing project: providing services to taxonomists for standard genome sequencing and annotation.</title>
        <authorList>
            <consortium name="The Broad Institute Genomics Platform"/>
            <consortium name="The Broad Institute Genome Sequencing Center for Infectious Disease"/>
            <person name="Wu L."/>
            <person name="Ma J."/>
        </authorList>
    </citation>
    <scope>NUCLEOTIDE SEQUENCE [LARGE SCALE GENOMIC DNA]</scope>
    <source>
        <strain evidence="2">TISTR 2466</strain>
    </source>
</reference>
<protein>
    <submittedName>
        <fullName evidence="1">Uncharacterized protein</fullName>
    </submittedName>
</protein>
<comment type="caution">
    <text evidence="1">The sequence shown here is derived from an EMBL/GenBank/DDBJ whole genome shotgun (WGS) entry which is preliminary data.</text>
</comment>
<gene>
    <name evidence="1" type="ORF">ACFSUE_19055</name>
</gene>
<accession>A0ABW5S8R9</accession>
<name>A0ABW5S8R9_9BACL</name>
<keyword evidence="2" id="KW-1185">Reference proteome</keyword>
<dbReference type="EMBL" id="JBHUMQ010000051">
    <property type="protein sequence ID" value="MFD2695704.1"/>
    <property type="molecule type" value="Genomic_DNA"/>
</dbReference>
<proteinExistence type="predicted"/>